<protein>
    <submittedName>
        <fullName evidence="3">SDR family oxidoreductase</fullName>
    </submittedName>
</protein>
<dbReference type="PRINTS" id="PR00080">
    <property type="entry name" value="SDRFAMILY"/>
</dbReference>
<name>A0A7J3ZJR2_9CREN</name>
<accession>A0A7J3ZJR2</accession>
<evidence type="ECO:0000256" key="1">
    <source>
        <dbReference type="ARBA" id="ARBA00006484"/>
    </source>
</evidence>
<comment type="caution">
    <text evidence="3">The sequence shown here is derived from an EMBL/GenBank/DDBJ whole genome shotgun (WGS) entry which is preliminary data.</text>
</comment>
<feature type="domain" description="Ketoreductase" evidence="2">
    <location>
        <begin position="5"/>
        <end position="184"/>
    </location>
</feature>
<gene>
    <name evidence="3" type="ORF">ENM78_01410</name>
</gene>
<dbReference type="SMART" id="SM00822">
    <property type="entry name" value="PKS_KR"/>
    <property type="match status" value="1"/>
</dbReference>
<dbReference type="InterPro" id="IPR057326">
    <property type="entry name" value="KR_dom"/>
</dbReference>
<dbReference type="PROSITE" id="PS00061">
    <property type="entry name" value="ADH_SHORT"/>
    <property type="match status" value="1"/>
</dbReference>
<proteinExistence type="inferred from homology"/>
<dbReference type="InterPro" id="IPR020904">
    <property type="entry name" value="Sc_DH/Rdtase_CS"/>
</dbReference>
<dbReference type="SUPFAM" id="SSF51735">
    <property type="entry name" value="NAD(P)-binding Rossmann-fold domains"/>
    <property type="match status" value="1"/>
</dbReference>
<dbReference type="PRINTS" id="PR00081">
    <property type="entry name" value="GDHRDH"/>
</dbReference>
<comment type="similarity">
    <text evidence="1">Belongs to the short-chain dehydrogenases/reductases (SDR) family.</text>
</comment>
<reference evidence="3" key="1">
    <citation type="journal article" date="2020" name="mSystems">
        <title>Genome- and Community-Level Interaction Insights into Carbon Utilization and Element Cycling Functions of Hydrothermarchaeota in Hydrothermal Sediment.</title>
        <authorList>
            <person name="Zhou Z."/>
            <person name="Liu Y."/>
            <person name="Xu W."/>
            <person name="Pan J."/>
            <person name="Luo Z.H."/>
            <person name="Li M."/>
        </authorList>
    </citation>
    <scope>NUCLEOTIDE SEQUENCE [LARGE SCALE GENOMIC DNA]</scope>
    <source>
        <strain evidence="3">SpSt-1116</strain>
    </source>
</reference>
<organism evidence="3">
    <name type="scientific">Fervidicoccus fontis</name>
    <dbReference type="NCBI Taxonomy" id="683846"/>
    <lineage>
        <taxon>Archaea</taxon>
        <taxon>Thermoproteota</taxon>
        <taxon>Thermoprotei</taxon>
        <taxon>Fervidicoccales</taxon>
        <taxon>Fervidicoccaceae</taxon>
        <taxon>Fervidicoccus</taxon>
    </lineage>
</organism>
<dbReference type="AlphaFoldDB" id="A0A7J3ZJR2"/>
<evidence type="ECO:0000313" key="3">
    <source>
        <dbReference type="EMBL" id="HHQ80112.1"/>
    </source>
</evidence>
<dbReference type="InterPro" id="IPR036291">
    <property type="entry name" value="NAD(P)-bd_dom_sf"/>
</dbReference>
<dbReference type="NCBIfam" id="NF005559">
    <property type="entry name" value="PRK07231.1"/>
    <property type="match status" value="1"/>
</dbReference>
<dbReference type="FunFam" id="3.40.50.720:FF:000084">
    <property type="entry name" value="Short-chain dehydrogenase reductase"/>
    <property type="match status" value="1"/>
</dbReference>
<dbReference type="InterPro" id="IPR050259">
    <property type="entry name" value="SDR"/>
</dbReference>
<dbReference type="NCBIfam" id="NF009466">
    <property type="entry name" value="PRK12826.1-2"/>
    <property type="match status" value="1"/>
</dbReference>
<dbReference type="GO" id="GO:0032787">
    <property type="term" value="P:monocarboxylic acid metabolic process"/>
    <property type="evidence" value="ECO:0007669"/>
    <property type="project" value="UniProtKB-ARBA"/>
</dbReference>
<dbReference type="Pfam" id="PF13561">
    <property type="entry name" value="adh_short_C2"/>
    <property type="match status" value="1"/>
</dbReference>
<dbReference type="PANTHER" id="PTHR42879">
    <property type="entry name" value="3-OXOACYL-(ACYL-CARRIER-PROTEIN) REDUCTASE"/>
    <property type="match status" value="1"/>
</dbReference>
<dbReference type="Gene3D" id="3.40.50.720">
    <property type="entry name" value="NAD(P)-binding Rossmann-like Domain"/>
    <property type="match status" value="1"/>
</dbReference>
<dbReference type="PANTHER" id="PTHR42879:SF2">
    <property type="entry name" value="3-OXOACYL-[ACYL-CARRIER-PROTEIN] REDUCTASE FABG"/>
    <property type="match status" value="1"/>
</dbReference>
<dbReference type="InterPro" id="IPR002347">
    <property type="entry name" value="SDR_fam"/>
</dbReference>
<dbReference type="EMBL" id="DRZC01000019">
    <property type="protein sequence ID" value="HHQ80112.1"/>
    <property type="molecule type" value="Genomic_DNA"/>
</dbReference>
<evidence type="ECO:0000259" key="2">
    <source>
        <dbReference type="SMART" id="SM00822"/>
    </source>
</evidence>
<sequence length="247" mass="26411">MLKGRVSIVTGAGQGIGRGIALALAREGSKVVVTDITGMEKDVAREIVNAGGKAIALKLDVTRLDEARSVARQVVETFERIDVLVNNAGIFPFKPFVEMSEEDWDKVISVNLKGTFNCTKAVVPYMIEKRYGRIINISSIAGPLVGFEQLAHYCASKAGVVGFTRALALELAPYGITVNAVAPGPIETPGTSALKASEMYEALRKQIPLGRWGVPEDVARVVVFLASEHASFITGQLVVVDGGFTIH</sequence>